<dbReference type="AlphaFoldDB" id="A0AAT9GC91"/>
<name>A0AAT9GC91_9RICK</name>
<proteinExistence type="predicted"/>
<organism evidence="1">
    <name type="scientific">Wolbachia endosymbiont of Sergentomyia squamirostris</name>
    <dbReference type="NCBI Taxonomy" id="3113640"/>
    <lineage>
        <taxon>Bacteria</taxon>
        <taxon>Pseudomonadati</taxon>
        <taxon>Pseudomonadota</taxon>
        <taxon>Alphaproteobacteria</taxon>
        <taxon>Rickettsiales</taxon>
        <taxon>Anaplasmataceae</taxon>
        <taxon>Wolbachieae</taxon>
        <taxon>Wolbachia</taxon>
    </lineage>
</organism>
<evidence type="ECO:0000313" key="1">
    <source>
        <dbReference type="EMBL" id="BFD47316.1"/>
    </source>
</evidence>
<reference evidence="1" key="1">
    <citation type="submission" date="2024-01" db="EMBL/GenBank/DDBJ databases">
        <title>Sequencing the genomes of a sandfly, Sergentomyia squamirostris, and its two endosymbionts.</title>
        <authorList>
            <person name="Itokawa K."/>
            <person name="Sanjoba C."/>
        </authorList>
    </citation>
    <scope>NUCLEOTIDE SEQUENCE</scope>
    <source>
        <strain evidence="1">WSSQ</strain>
    </source>
</reference>
<dbReference type="EMBL" id="AP029172">
    <property type="protein sequence ID" value="BFD47316.1"/>
    <property type="molecule type" value="Genomic_DNA"/>
</dbReference>
<accession>A0AAT9GC91</accession>
<protein>
    <submittedName>
        <fullName evidence="1">Uncharacterized protein</fullName>
    </submittedName>
</protein>
<sequence length="234" mass="27207">MLPKTYDDSFSNLLVEVQGMLGINSRRDASEHYGTLDLVTRLFWEAFDQLHENYYWLGSDVVREFELEPGQTVGGGYLFDRCNKRTPAFDVNLTHYKNFYVMDLIDHYGGCNLRYAHSLRKPWLPSYMLLTRDTCREIKILPAVKSSKKYVIYFKEAEVVSCKKIGMDVPVGLDGLKREFLKYSTAFKLSVRLNTPLPQGFNEQYHEIRNRLCAGHSVGSQSIKETIWIDNEFF</sequence>
<gene>
    <name evidence="1" type="ORF">DMENIID0003_03900</name>
</gene>